<name>F2U6V5_SALR5</name>
<dbReference type="KEGG" id="sre:PTSG_04195"/>
<feature type="compositionally biased region" description="Low complexity" evidence="1">
    <location>
        <begin position="310"/>
        <end position="333"/>
    </location>
</feature>
<keyword evidence="3" id="KW-1185">Reference proteome</keyword>
<accession>F2U6V5</accession>
<feature type="compositionally biased region" description="Basic residues" evidence="1">
    <location>
        <begin position="234"/>
        <end position="245"/>
    </location>
</feature>
<dbReference type="EMBL" id="GL832963">
    <property type="protein sequence ID" value="EGD83587.1"/>
    <property type="molecule type" value="Genomic_DNA"/>
</dbReference>
<dbReference type="GeneID" id="16075671"/>
<sequence>MCSTPTWEKQVVLTTQEVREGCPTRCPLPPQTQCARPNFARHSLRQGTASLATSVGLHTAKTNFASQGPCTRASACANSSSCDARAHMASSATLLTRPKNMRAALKEPTATPPPRKPGPRPPFGFPFRGPAPMRPGRPPFGGSRYRPPIPRRPICPQAFRGRPPFPPGGRGYPRAPMPGAMHPAAPQATAPHARAGGMTQAGDVAGFARMQGGYAAVGYGQHATAADAQLQHGGAHHPQHQHQHQLHQQGLQQQQQQHHQQHQQQAFGMTAHTTPAAVQSAATLAQFTHHPSPAQQSMHAHQQHQHQHQQQHAQQQQHQHQHQQHQQQQQQQQVPSAAYYDQYFFAGAYTQQGVAQSPVPALSPVTAPAPQAFGGFAAQQLQASPMPQTTNAQATGAYFHFQAEHMQ</sequence>
<feature type="compositionally biased region" description="Pro residues" evidence="1">
    <location>
        <begin position="110"/>
        <end position="124"/>
    </location>
</feature>
<protein>
    <submittedName>
        <fullName evidence="2">Uncharacterized protein</fullName>
    </submittedName>
</protein>
<proteinExistence type="predicted"/>
<feature type="compositionally biased region" description="Low complexity" evidence="1">
    <location>
        <begin position="172"/>
        <end position="195"/>
    </location>
</feature>
<feature type="region of interest" description="Disordered" evidence="1">
    <location>
        <begin position="106"/>
        <end position="198"/>
    </location>
</feature>
<gene>
    <name evidence="2" type="ORF">PTSG_04195</name>
</gene>
<feature type="region of interest" description="Disordered" evidence="1">
    <location>
        <begin position="289"/>
        <end position="333"/>
    </location>
</feature>
<dbReference type="AlphaFoldDB" id="F2U6V5"/>
<feature type="region of interest" description="Disordered" evidence="1">
    <location>
        <begin position="229"/>
        <end position="276"/>
    </location>
</feature>
<evidence type="ECO:0000313" key="3">
    <source>
        <dbReference type="Proteomes" id="UP000007799"/>
    </source>
</evidence>
<organism evidence="3">
    <name type="scientific">Salpingoeca rosetta (strain ATCC 50818 / BSB-021)</name>
    <dbReference type="NCBI Taxonomy" id="946362"/>
    <lineage>
        <taxon>Eukaryota</taxon>
        <taxon>Choanoflagellata</taxon>
        <taxon>Craspedida</taxon>
        <taxon>Salpingoecidae</taxon>
        <taxon>Salpingoeca</taxon>
    </lineage>
</organism>
<dbReference type="Proteomes" id="UP000007799">
    <property type="component" value="Unassembled WGS sequence"/>
</dbReference>
<evidence type="ECO:0000256" key="1">
    <source>
        <dbReference type="SAM" id="MobiDB-lite"/>
    </source>
</evidence>
<evidence type="ECO:0000313" key="2">
    <source>
        <dbReference type="EMBL" id="EGD83587.1"/>
    </source>
</evidence>
<reference evidence="2" key="1">
    <citation type="submission" date="2009-08" db="EMBL/GenBank/DDBJ databases">
        <title>Annotation of Salpingoeca rosetta.</title>
        <authorList>
            <consortium name="The Broad Institute Genome Sequencing Platform"/>
            <person name="Russ C."/>
            <person name="Cuomo C."/>
            <person name="Burger G."/>
            <person name="Gray M.W."/>
            <person name="Holland P.W.H."/>
            <person name="King N."/>
            <person name="Lang F.B.F."/>
            <person name="Roger A.J."/>
            <person name="Ruiz-Trillo I."/>
            <person name="Young S.K."/>
            <person name="Zeng Q."/>
            <person name="Gargeya S."/>
            <person name="Alvarado L."/>
            <person name="Berlin A."/>
            <person name="Chapman S.B."/>
            <person name="Chen Z."/>
            <person name="Freedman E."/>
            <person name="Gellesch M."/>
            <person name="Goldberg J."/>
            <person name="Griggs A."/>
            <person name="Gujja S."/>
            <person name="Heilman E."/>
            <person name="Heiman D."/>
            <person name="Howarth C."/>
            <person name="Mehta T."/>
            <person name="Neiman D."/>
            <person name="Pearson M."/>
            <person name="Roberts A."/>
            <person name="Saif S."/>
            <person name="Shea T."/>
            <person name="Shenoy N."/>
            <person name="Sisk P."/>
            <person name="Stolte C."/>
            <person name="Sykes S."/>
            <person name="White J."/>
            <person name="Yandava C."/>
            <person name="Haas B."/>
            <person name="Nusbaum C."/>
            <person name="Birren B."/>
        </authorList>
    </citation>
    <scope>NUCLEOTIDE SEQUENCE [LARGE SCALE GENOMIC DNA]</scope>
    <source>
        <strain evidence="2">ATCC 50818</strain>
    </source>
</reference>
<feature type="compositionally biased region" description="Low complexity" evidence="1">
    <location>
        <begin position="246"/>
        <end position="266"/>
    </location>
</feature>
<dbReference type="InParanoid" id="F2U6V5"/>
<dbReference type="RefSeq" id="XP_004995091.1">
    <property type="nucleotide sequence ID" value="XM_004995034.1"/>
</dbReference>